<dbReference type="Gene3D" id="3.40.640.10">
    <property type="entry name" value="Type I PLP-dependent aspartate aminotransferase-like (Major domain)"/>
    <property type="match status" value="1"/>
</dbReference>
<evidence type="ECO:0000256" key="7">
    <source>
        <dbReference type="ARBA" id="ARBA00022898"/>
    </source>
</evidence>
<sequence length="405" mass="43460">MFAQRTNLFKSSGTAAARAAAKAAADAGMEIVDLTAGEIWSDLAPTIQRGAIEAIGQGLNRYTDTLGTPDLREALARKVAVETGQLWRIDEIAVTSGAKQALFNVAMTLINPGDQVIIPAPYWTTFPAQVRIAGGTPVLVDTRANGYVPKIEDIERAITPLTRAIIINTPNNPTGAVYDAQTLKAIAQLAIKHDFWIIFDECYGSFIHGDRCHHPIVSLVPEVRGRTVIVNAFSKSLALTGWRIGYLAAPQDLISAVKALQSHTTSNPNVVAQYAVLHHLREGDGSFETRLHAQVAAARQLGLSVLGGLQHLSLPQAQGGFYFYLDLSDLLSPDALNDPPVSVDDVAAALLVRAGVAGVPGSAFGDPVGLRLSYGIPPDMLERGLTRLVHVLNTWNWASQRDPMI</sequence>
<evidence type="ECO:0000256" key="3">
    <source>
        <dbReference type="ARBA" id="ARBA00011738"/>
    </source>
</evidence>
<dbReference type="CDD" id="cd00609">
    <property type="entry name" value="AAT_like"/>
    <property type="match status" value="1"/>
</dbReference>
<dbReference type="InterPro" id="IPR050596">
    <property type="entry name" value="AspAT/PAT-like"/>
</dbReference>
<comment type="caution">
    <text evidence="10">The sequence shown here is derived from an EMBL/GenBank/DDBJ whole genome shotgun (WGS) entry which is preliminary data.</text>
</comment>
<evidence type="ECO:0000313" key="11">
    <source>
        <dbReference type="Proteomes" id="UP000311605"/>
    </source>
</evidence>
<dbReference type="InterPro" id="IPR004839">
    <property type="entry name" value="Aminotransferase_I/II_large"/>
</dbReference>
<comment type="similarity">
    <text evidence="2">Belongs to the class-I pyridoxal-phosphate-dependent aminotransferase family.</text>
</comment>
<keyword evidence="7" id="KW-0663">Pyridoxal phosphate</keyword>
<evidence type="ECO:0000256" key="1">
    <source>
        <dbReference type="ARBA" id="ARBA00001933"/>
    </source>
</evidence>
<dbReference type="SUPFAM" id="SSF53383">
    <property type="entry name" value="PLP-dependent transferases"/>
    <property type="match status" value="1"/>
</dbReference>
<organism evidence="10 11">
    <name type="scientific">Aliirhizobium smilacinae</name>
    <dbReference type="NCBI Taxonomy" id="1395944"/>
    <lineage>
        <taxon>Bacteria</taxon>
        <taxon>Pseudomonadati</taxon>
        <taxon>Pseudomonadota</taxon>
        <taxon>Alphaproteobacteria</taxon>
        <taxon>Hyphomicrobiales</taxon>
        <taxon>Rhizobiaceae</taxon>
        <taxon>Aliirhizobium</taxon>
    </lineage>
</organism>
<evidence type="ECO:0000256" key="5">
    <source>
        <dbReference type="ARBA" id="ARBA00022576"/>
    </source>
</evidence>
<dbReference type="PANTHER" id="PTHR46383">
    <property type="entry name" value="ASPARTATE AMINOTRANSFERASE"/>
    <property type="match status" value="1"/>
</dbReference>
<dbReference type="InterPro" id="IPR015424">
    <property type="entry name" value="PyrdxlP-dep_Trfase"/>
</dbReference>
<dbReference type="GO" id="GO:0004069">
    <property type="term" value="F:L-aspartate:2-oxoglutarate aminotransferase activity"/>
    <property type="evidence" value="ECO:0007669"/>
    <property type="project" value="UniProtKB-EC"/>
</dbReference>
<keyword evidence="5 10" id="KW-0032">Aminotransferase</keyword>
<feature type="domain" description="Aminotransferase class I/classII large" evidence="9">
    <location>
        <begin position="31"/>
        <end position="388"/>
    </location>
</feature>
<dbReference type="GO" id="GO:0006520">
    <property type="term" value="P:amino acid metabolic process"/>
    <property type="evidence" value="ECO:0007669"/>
    <property type="project" value="InterPro"/>
</dbReference>
<keyword evidence="6 10" id="KW-0808">Transferase</keyword>
<dbReference type="PANTHER" id="PTHR46383:SF1">
    <property type="entry name" value="ASPARTATE AMINOTRANSFERASE"/>
    <property type="match status" value="1"/>
</dbReference>
<reference evidence="10 11" key="1">
    <citation type="submission" date="2019-06" db="EMBL/GenBank/DDBJ databases">
        <title>The draft genome of Rhizobium smilacinae PTYR-5.</title>
        <authorList>
            <person name="Liu L."/>
            <person name="Li L."/>
            <person name="Zhang X."/>
        </authorList>
    </citation>
    <scope>NUCLEOTIDE SEQUENCE [LARGE SCALE GENOMIC DNA]</scope>
    <source>
        <strain evidence="10 11">PTYR-5</strain>
    </source>
</reference>
<dbReference type="EMBL" id="VDMN01000001">
    <property type="protein sequence ID" value="TNM65352.1"/>
    <property type="molecule type" value="Genomic_DNA"/>
</dbReference>
<gene>
    <name evidence="10" type="ORF">FHP24_03495</name>
</gene>
<dbReference type="FunFam" id="3.40.640.10:FF:000033">
    <property type="entry name" value="Aspartate aminotransferase"/>
    <property type="match status" value="1"/>
</dbReference>
<evidence type="ECO:0000256" key="4">
    <source>
        <dbReference type="ARBA" id="ARBA00012753"/>
    </source>
</evidence>
<comment type="subunit">
    <text evidence="3">Homodimer.</text>
</comment>
<evidence type="ECO:0000259" key="9">
    <source>
        <dbReference type="Pfam" id="PF00155"/>
    </source>
</evidence>
<comment type="catalytic activity">
    <reaction evidence="8">
        <text>L-aspartate + 2-oxoglutarate = oxaloacetate + L-glutamate</text>
        <dbReference type="Rhea" id="RHEA:21824"/>
        <dbReference type="ChEBI" id="CHEBI:16452"/>
        <dbReference type="ChEBI" id="CHEBI:16810"/>
        <dbReference type="ChEBI" id="CHEBI:29985"/>
        <dbReference type="ChEBI" id="CHEBI:29991"/>
        <dbReference type="EC" id="2.6.1.1"/>
    </reaction>
</comment>
<name>A0A5C4XPI8_9HYPH</name>
<evidence type="ECO:0000256" key="8">
    <source>
        <dbReference type="ARBA" id="ARBA00049185"/>
    </source>
</evidence>
<dbReference type="GO" id="GO:0030170">
    <property type="term" value="F:pyridoxal phosphate binding"/>
    <property type="evidence" value="ECO:0007669"/>
    <property type="project" value="InterPro"/>
</dbReference>
<accession>A0A5C4XPI8</accession>
<evidence type="ECO:0000256" key="2">
    <source>
        <dbReference type="ARBA" id="ARBA00007441"/>
    </source>
</evidence>
<keyword evidence="11" id="KW-1185">Reference proteome</keyword>
<dbReference type="EC" id="2.6.1.1" evidence="4"/>
<dbReference type="OrthoDB" id="9804407at2"/>
<dbReference type="Proteomes" id="UP000311605">
    <property type="component" value="Unassembled WGS sequence"/>
</dbReference>
<dbReference type="Gene3D" id="3.90.1150.10">
    <property type="entry name" value="Aspartate Aminotransferase, domain 1"/>
    <property type="match status" value="1"/>
</dbReference>
<proteinExistence type="inferred from homology"/>
<comment type="cofactor">
    <cofactor evidence="1">
        <name>pyridoxal 5'-phosphate</name>
        <dbReference type="ChEBI" id="CHEBI:597326"/>
    </cofactor>
</comment>
<dbReference type="Pfam" id="PF00155">
    <property type="entry name" value="Aminotran_1_2"/>
    <property type="match status" value="1"/>
</dbReference>
<dbReference type="InterPro" id="IPR015422">
    <property type="entry name" value="PyrdxlP-dep_Trfase_small"/>
</dbReference>
<dbReference type="AlphaFoldDB" id="A0A5C4XPI8"/>
<evidence type="ECO:0000313" key="10">
    <source>
        <dbReference type="EMBL" id="TNM65352.1"/>
    </source>
</evidence>
<dbReference type="RefSeq" id="WP_139672908.1">
    <property type="nucleotide sequence ID" value="NZ_VDMN01000001.1"/>
</dbReference>
<protein>
    <recommendedName>
        <fullName evidence="4">aspartate transaminase</fullName>
        <ecNumber evidence="4">2.6.1.1</ecNumber>
    </recommendedName>
</protein>
<dbReference type="InterPro" id="IPR015421">
    <property type="entry name" value="PyrdxlP-dep_Trfase_major"/>
</dbReference>
<evidence type="ECO:0000256" key="6">
    <source>
        <dbReference type="ARBA" id="ARBA00022679"/>
    </source>
</evidence>